<name>A0AAD1D4U7_SPHMI</name>
<evidence type="ECO:0000256" key="1">
    <source>
        <dbReference type="SAM" id="MobiDB-lite"/>
    </source>
</evidence>
<protein>
    <submittedName>
        <fullName evidence="2">Uncharacterized protein</fullName>
    </submittedName>
</protein>
<evidence type="ECO:0000313" key="4">
    <source>
        <dbReference type="Proteomes" id="UP000275727"/>
    </source>
</evidence>
<evidence type="ECO:0000313" key="2">
    <source>
        <dbReference type="EMBL" id="BBE33832.1"/>
    </source>
</evidence>
<organism evidence="2 4">
    <name type="scientific">Sphingosinicella microcystinivorans</name>
    <dbReference type="NCBI Taxonomy" id="335406"/>
    <lineage>
        <taxon>Bacteria</taxon>
        <taxon>Pseudomonadati</taxon>
        <taxon>Pseudomonadota</taxon>
        <taxon>Alphaproteobacteria</taxon>
        <taxon>Sphingomonadales</taxon>
        <taxon>Sphingosinicellaceae</taxon>
        <taxon>Sphingosinicella</taxon>
    </lineage>
</organism>
<proteinExistence type="predicted"/>
<dbReference type="Proteomes" id="UP000275727">
    <property type="component" value="Chromosome"/>
</dbReference>
<dbReference type="EMBL" id="RBWX01000007">
    <property type="protein sequence ID" value="RKS90915.1"/>
    <property type="molecule type" value="Genomic_DNA"/>
</dbReference>
<reference evidence="3 5" key="2">
    <citation type="submission" date="2018-10" db="EMBL/GenBank/DDBJ databases">
        <title>Genomic Encyclopedia of Type Strains, Phase IV (KMG-IV): sequencing the most valuable type-strain genomes for metagenomic binning, comparative biology and taxonomic classification.</title>
        <authorList>
            <person name="Goeker M."/>
        </authorList>
    </citation>
    <scope>NUCLEOTIDE SEQUENCE [LARGE SCALE GENOMIC DNA]</scope>
    <source>
        <strain evidence="3 5">DSM 19791</strain>
    </source>
</reference>
<dbReference type="EMBL" id="AP018711">
    <property type="protein sequence ID" value="BBE33832.1"/>
    <property type="molecule type" value="Genomic_DNA"/>
</dbReference>
<gene>
    <name evidence="3" type="ORF">DFR51_0459</name>
    <name evidence="2" type="ORF">SmB9_14900</name>
</gene>
<dbReference type="Proteomes" id="UP000276029">
    <property type="component" value="Unassembled WGS sequence"/>
</dbReference>
<dbReference type="AlphaFoldDB" id="A0AAD1D4U7"/>
<evidence type="ECO:0000313" key="3">
    <source>
        <dbReference type="EMBL" id="RKS90915.1"/>
    </source>
</evidence>
<sequence length="76" mass="8161">MPNPTTRSEAISAKCRDCIYDPGAAGTWRQQVAACESGNCPLFDFRPCPPKRKLTSADLQKLREGTEGHGGAPIAD</sequence>
<evidence type="ECO:0000313" key="5">
    <source>
        <dbReference type="Proteomes" id="UP000276029"/>
    </source>
</evidence>
<keyword evidence="5" id="KW-1185">Reference proteome</keyword>
<reference evidence="2 4" key="1">
    <citation type="submission" date="2018-06" db="EMBL/GenBank/DDBJ databases">
        <title>Complete Genome Sequence of the Microcystin-Degrading Bacterium Sphingosinicella microcystinivorans Strain B-9.</title>
        <authorList>
            <person name="Jin H."/>
            <person name="Nishizawa T."/>
            <person name="Guo Y."/>
            <person name="Nishizawa A."/>
            <person name="Park H."/>
            <person name="Kato H."/>
            <person name="Tsuji K."/>
            <person name="Harada K."/>
        </authorList>
    </citation>
    <scope>NUCLEOTIDE SEQUENCE [LARGE SCALE GENOMIC DNA]</scope>
    <source>
        <strain evidence="2 4">B9</strain>
    </source>
</reference>
<feature type="region of interest" description="Disordered" evidence="1">
    <location>
        <begin position="56"/>
        <end position="76"/>
    </location>
</feature>
<accession>A0AAD1D4U7</accession>
<dbReference type="KEGG" id="smic:SmB9_14900"/>